<dbReference type="AlphaFoldDB" id="A0A1W1WCD0"/>
<name>A0A1W1WCD0_SULTA</name>
<dbReference type="RefSeq" id="WP_084661117.1">
    <property type="nucleotide sequence ID" value="NZ_FWWY01000001.1"/>
</dbReference>
<evidence type="ECO:0000313" key="1">
    <source>
        <dbReference type="EMBL" id="SMC03954.1"/>
    </source>
</evidence>
<accession>A0A1W1WCD0</accession>
<sequence length="129" mass="14702">MKMAENPYYNMHLQTLSPGGILEELWRYGRRQCLGAQEALSAQRWDALAHHASALQELWAGLHDTVNSEAPGAQTLRGLYFGLWRLALRLAVEHDADALRLMQTTMDILEPLTKGRTLLNERPETERAY</sequence>
<organism evidence="1 2">
    <name type="scientific">Sulfobacillus thermosulfidooxidans (strain DSM 9293 / VKM B-1269 / AT-1)</name>
    <dbReference type="NCBI Taxonomy" id="929705"/>
    <lineage>
        <taxon>Bacteria</taxon>
        <taxon>Bacillati</taxon>
        <taxon>Bacillota</taxon>
        <taxon>Clostridia</taxon>
        <taxon>Eubacteriales</taxon>
        <taxon>Clostridiales Family XVII. Incertae Sedis</taxon>
        <taxon>Sulfobacillus</taxon>
    </lineage>
</organism>
<dbReference type="Proteomes" id="UP000192660">
    <property type="component" value="Unassembled WGS sequence"/>
</dbReference>
<reference evidence="2" key="1">
    <citation type="submission" date="2017-04" db="EMBL/GenBank/DDBJ databases">
        <authorList>
            <person name="Varghese N."/>
            <person name="Submissions S."/>
        </authorList>
    </citation>
    <scope>NUCLEOTIDE SEQUENCE [LARGE SCALE GENOMIC DNA]</scope>
    <source>
        <strain evidence="2">DSM 9293</strain>
    </source>
</reference>
<protein>
    <submittedName>
        <fullName evidence="1">Protein FliS</fullName>
    </submittedName>
</protein>
<keyword evidence="2" id="KW-1185">Reference proteome</keyword>
<proteinExistence type="predicted"/>
<dbReference type="OrthoDB" id="9866590at2"/>
<gene>
    <name evidence="1" type="ORF">SAMN00768000_1373</name>
</gene>
<dbReference type="EMBL" id="FWWY01000001">
    <property type="protein sequence ID" value="SMC03954.1"/>
    <property type="molecule type" value="Genomic_DNA"/>
</dbReference>
<evidence type="ECO:0000313" key="2">
    <source>
        <dbReference type="Proteomes" id="UP000192660"/>
    </source>
</evidence>